<protein>
    <recommendedName>
        <fullName evidence="5">Exodeoxyribonuclease 7 large subunit</fullName>
        <ecNumber evidence="5">3.1.11.6</ecNumber>
    </recommendedName>
    <alternativeName>
        <fullName evidence="5">Exodeoxyribonuclease VII large subunit</fullName>
        <shortName evidence="5">Exonuclease VII large subunit</shortName>
    </alternativeName>
</protein>
<evidence type="ECO:0000256" key="2">
    <source>
        <dbReference type="ARBA" id="ARBA00022722"/>
    </source>
</evidence>
<dbReference type="EC" id="3.1.11.6" evidence="5"/>
<reference evidence="9" key="1">
    <citation type="submission" date="2020-08" db="EMBL/GenBank/DDBJ databases">
        <title>Genome public.</title>
        <authorList>
            <person name="Liu C."/>
            <person name="Sun Q."/>
        </authorList>
    </citation>
    <scope>NUCLEOTIDE SEQUENCE</scope>
    <source>
        <strain evidence="9">NSJ-42</strain>
    </source>
</reference>
<evidence type="ECO:0000313" key="9">
    <source>
        <dbReference type="EMBL" id="MBC5640172.1"/>
    </source>
</evidence>
<proteinExistence type="inferred from homology"/>
<dbReference type="GO" id="GO:0003676">
    <property type="term" value="F:nucleic acid binding"/>
    <property type="evidence" value="ECO:0007669"/>
    <property type="project" value="InterPro"/>
</dbReference>
<evidence type="ECO:0000259" key="7">
    <source>
        <dbReference type="Pfam" id="PF02601"/>
    </source>
</evidence>
<comment type="function">
    <text evidence="5">Bidirectionally degrades single-stranded DNA into large acid-insoluble oligonucleotides, which are then degraded further into small acid-soluble oligonucleotides.</text>
</comment>
<dbReference type="InterPro" id="IPR025824">
    <property type="entry name" value="OB-fold_nuc-bd_dom"/>
</dbReference>
<dbReference type="PANTHER" id="PTHR30008:SF0">
    <property type="entry name" value="EXODEOXYRIBONUCLEASE 7 LARGE SUBUNIT"/>
    <property type="match status" value="1"/>
</dbReference>
<feature type="domain" description="Exonuclease VII large subunit C-terminal" evidence="7">
    <location>
        <begin position="124"/>
        <end position="339"/>
    </location>
</feature>
<dbReference type="AlphaFoldDB" id="A0A8I0A8J4"/>
<comment type="similarity">
    <text evidence="5 6">Belongs to the XseA family.</text>
</comment>
<comment type="subunit">
    <text evidence="5">Heterooligomer composed of large and small subunits.</text>
</comment>
<feature type="domain" description="OB-fold nucleic acid binding" evidence="8">
    <location>
        <begin position="6"/>
        <end position="101"/>
    </location>
</feature>
<dbReference type="Gene3D" id="2.40.50.140">
    <property type="entry name" value="Nucleic acid-binding proteins"/>
    <property type="match status" value="1"/>
</dbReference>
<evidence type="ECO:0000256" key="6">
    <source>
        <dbReference type="RuleBase" id="RU004355"/>
    </source>
</evidence>
<dbReference type="SUPFAM" id="SSF50249">
    <property type="entry name" value="Nucleic acid-binding proteins"/>
    <property type="match status" value="1"/>
</dbReference>
<dbReference type="NCBIfam" id="TIGR00237">
    <property type="entry name" value="xseA"/>
    <property type="match status" value="1"/>
</dbReference>
<dbReference type="InterPro" id="IPR003753">
    <property type="entry name" value="Exonuc_VII_L"/>
</dbReference>
<dbReference type="GO" id="GO:0005737">
    <property type="term" value="C:cytoplasm"/>
    <property type="evidence" value="ECO:0007669"/>
    <property type="project" value="UniProtKB-SubCell"/>
</dbReference>
<evidence type="ECO:0000256" key="5">
    <source>
        <dbReference type="HAMAP-Rule" id="MF_00378"/>
    </source>
</evidence>
<dbReference type="GO" id="GO:0009318">
    <property type="term" value="C:exodeoxyribonuclease VII complex"/>
    <property type="evidence" value="ECO:0007669"/>
    <property type="project" value="UniProtKB-UniRule"/>
</dbReference>
<evidence type="ECO:0000259" key="8">
    <source>
        <dbReference type="Pfam" id="PF13742"/>
    </source>
</evidence>
<comment type="catalytic activity">
    <reaction evidence="5 6">
        <text>Exonucleolytic cleavage in either 5'- to 3'- or 3'- to 5'-direction to yield nucleoside 5'-phosphates.</text>
        <dbReference type="EC" id="3.1.11.6"/>
    </reaction>
</comment>
<dbReference type="EMBL" id="JACOOQ010000010">
    <property type="protein sequence ID" value="MBC5640172.1"/>
    <property type="molecule type" value="Genomic_DNA"/>
</dbReference>
<dbReference type="Pfam" id="PF02601">
    <property type="entry name" value="Exonuc_VII_L"/>
    <property type="match status" value="1"/>
</dbReference>
<comment type="caution">
    <text evidence="9">The sequence shown here is derived from an EMBL/GenBank/DDBJ whole genome shotgun (WGS) entry which is preliminary data.</text>
</comment>
<dbReference type="GO" id="GO:0006308">
    <property type="term" value="P:DNA catabolic process"/>
    <property type="evidence" value="ECO:0007669"/>
    <property type="project" value="UniProtKB-UniRule"/>
</dbReference>
<sequence length="398" mass="45076">MKIKTLSVSELNSYIKKILDNDFILNNLSVKGEISNLKYHSSGHIYFSLKDDSGKINCIMFKNKAYELAFNLEDGMNVIVRGKVSAYEANGTFQIYCNEIEKEGLGDLYIRYEQLKKKLELQGYFDLANKKPIPKEPVAIGIVTSSTGAAIEDIKNVIRRRNRFVDLFLYPAQVQGKGAFKSIIDGIRYFNNKKNVDLIIVGRGGGSIEELWNFNEEALAEEIFHSEIPIISAVGHEVDYTIADFVADLRASTPSQAGELAVPLDSEIYFTISEYENYLNKYMIERFNDEKSKINNFSRILSLNSPMNKVVNSYLEVEKVKEKLDSLLNKKIALEKQKLISLNNVLQAHSPLNILSKGYAIIEDENGNILKEIKDFNKDMNVKINLSDGIIKGNLKLL</sequence>
<accession>A0A8I0A8J4</accession>
<dbReference type="Pfam" id="PF13742">
    <property type="entry name" value="tRNA_anti_2"/>
    <property type="match status" value="1"/>
</dbReference>
<evidence type="ECO:0000256" key="1">
    <source>
        <dbReference type="ARBA" id="ARBA00022490"/>
    </source>
</evidence>
<comment type="subcellular location">
    <subcellularLocation>
        <location evidence="5 6">Cytoplasm</location>
    </subcellularLocation>
</comment>
<dbReference type="RefSeq" id="WP_022212606.1">
    <property type="nucleotide sequence ID" value="NZ_JACOOQ010000010.1"/>
</dbReference>
<dbReference type="InterPro" id="IPR020579">
    <property type="entry name" value="Exonuc_VII_lsu_C"/>
</dbReference>
<organism evidence="9 10">
    <name type="scientific">Clostridium lentum</name>
    <dbReference type="NCBI Taxonomy" id="2763037"/>
    <lineage>
        <taxon>Bacteria</taxon>
        <taxon>Bacillati</taxon>
        <taxon>Bacillota</taxon>
        <taxon>Clostridia</taxon>
        <taxon>Eubacteriales</taxon>
        <taxon>Clostridiaceae</taxon>
        <taxon>Clostridium</taxon>
    </lineage>
</organism>
<dbReference type="InterPro" id="IPR012340">
    <property type="entry name" value="NA-bd_OB-fold"/>
</dbReference>
<dbReference type="CDD" id="cd04489">
    <property type="entry name" value="ExoVII_LU_OBF"/>
    <property type="match status" value="1"/>
</dbReference>
<dbReference type="PANTHER" id="PTHR30008">
    <property type="entry name" value="EXODEOXYRIBONUCLEASE 7 LARGE SUBUNIT"/>
    <property type="match status" value="1"/>
</dbReference>
<evidence type="ECO:0000256" key="4">
    <source>
        <dbReference type="ARBA" id="ARBA00022839"/>
    </source>
</evidence>
<dbReference type="GO" id="GO:0008855">
    <property type="term" value="F:exodeoxyribonuclease VII activity"/>
    <property type="evidence" value="ECO:0007669"/>
    <property type="project" value="UniProtKB-UniRule"/>
</dbReference>
<dbReference type="HAMAP" id="MF_00378">
    <property type="entry name" value="Exonuc_7_L"/>
    <property type="match status" value="1"/>
</dbReference>
<evidence type="ECO:0000313" key="10">
    <source>
        <dbReference type="Proteomes" id="UP000662088"/>
    </source>
</evidence>
<evidence type="ECO:0000256" key="3">
    <source>
        <dbReference type="ARBA" id="ARBA00022801"/>
    </source>
</evidence>
<keyword evidence="3 5" id="KW-0378">Hydrolase</keyword>
<dbReference type="Proteomes" id="UP000662088">
    <property type="component" value="Unassembled WGS sequence"/>
</dbReference>
<name>A0A8I0A8J4_9CLOT</name>
<keyword evidence="10" id="KW-1185">Reference proteome</keyword>
<keyword evidence="4 5" id="KW-0269">Exonuclease</keyword>
<keyword evidence="1 5" id="KW-0963">Cytoplasm</keyword>
<keyword evidence="2 5" id="KW-0540">Nuclease</keyword>
<gene>
    <name evidence="5" type="primary">xseA</name>
    <name evidence="9" type="ORF">H8R92_06955</name>
</gene>